<name>A0ABR8T5R8_9BACL</name>
<gene>
    <name evidence="9" type="ORF">H9647_23645</name>
</gene>
<feature type="transmembrane region" description="Helical" evidence="8">
    <location>
        <begin position="128"/>
        <end position="148"/>
    </location>
</feature>
<dbReference type="Gene3D" id="1.20.1530.20">
    <property type="match status" value="1"/>
</dbReference>
<evidence type="ECO:0000256" key="4">
    <source>
        <dbReference type="ARBA" id="ARBA00022475"/>
    </source>
</evidence>
<feature type="transmembrane region" description="Helical" evidence="8">
    <location>
        <begin position="199"/>
        <end position="217"/>
    </location>
</feature>
<evidence type="ECO:0000256" key="1">
    <source>
        <dbReference type="ARBA" id="ARBA00004651"/>
    </source>
</evidence>
<feature type="transmembrane region" description="Helical" evidence="8">
    <location>
        <begin position="98"/>
        <end position="116"/>
    </location>
</feature>
<keyword evidence="4" id="KW-1003">Cell membrane</keyword>
<evidence type="ECO:0000256" key="2">
    <source>
        <dbReference type="ARBA" id="ARBA00010110"/>
    </source>
</evidence>
<keyword evidence="6 8" id="KW-1133">Transmembrane helix</keyword>
<dbReference type="PANTHER" id="PTHR43057:SF1">
    <property type="entry name" value="ARSENICAL-RESISTANCE PROTEIN 3"/>
    <property type="match status" value="1"/>
</dbReference>
<feature type="transmembrane region" description="Helical" evidence="8">
    <location>
        <begin position="12"/>
        <end position="33"/>
    </location>
</feature>
<proteinExistence type="inferred from homology"/>
<protein>
    <submittedName>
        <fullName evidence="9">Arsenic resistance protein</fullName>
    </submittedName>
</protein>
<feature type="transmembrane region" description="Helical" evidence="8">
    <location>
        <begin position="168"/>
        <end position="187"/>
    </location>
</feature>
<accession>A0ABR8T5R8</accession>
<dbReference type="EMBL" id="JACSQL010000020">
    <property type="protein sequence ID" value="MBD7971067.1"/>
    <property type="molecule type" value="Genomic_DNA"/>
</dbReference>
<dbReference type="InterPro" id="IPR002657">
    <property type="entry name" value="BilAc:Na_symport/Acr3"/>
</dbReference>
<keyword evidence="3" id="KW-0813">Transport</keyword>
<dbReference type="RefSeq" id="WP_160037152.1">
    <property type="nucleotide sequence ID" value="NZ_JACSQL010000020.1"/>
</dbReference>
<comment type="subcellular location">
    <subcellularLocation>
        <location evidence="1">Cell membrane</location>
        <topology evidence="1">Multi-pass membrane protein</topology>
    </subcellularLocation>
</comment>
<comment type="similarity">
    <text evidence="2">Belongs to the arsenical resistance-3 (ACR3) (TC 2.A.59) family.</text>
</comment>
<keyword evidence="7 8" id="KW-0472">Membrane</keyword>
<dbReference type="Proteomes" id="UP000608071">
    <property type="component" value="Unassembled WGS sequence"/>
</dbReference>
<feature type="transmembrane region" description="Helical" evidence="8">
    <location>
        <begin position="70"/>
        <end position="92"/>
    </location>
</feature>
<dbReference type="InterPro" id="IPR038770">
    <property type="entry name" value="Na+/solute_symporter_sf"/>
</dbReference>
<evidence type="ECO:0000256" key="7">
    <source>
        <dbReference type="ARBA" id="ARBA00023136"/>
    </source>
</evidence>
<feature type="transmembrane region" description="Helical" evidence="8">
    <location>
        <begin position="229"/>
        <end position="248"/>
    </location>
</feature>
<keyword evidence="10" id="KW-1185">Reference proteome</keyword>
<dbReference type="PANTHER" id="PTHR43057">
    <property type="entry name" value="ARSENITE EFFLUX TRANSPORTER"/>
    <property type="match status" value="1"/>
</dbReference>
<organism evidence="9 10">
    <name type="scientific">Paenibacillus gallinarum</name>
    <dbReference type="NCBI Taxonomy" id="2762232"/>
    <lineage>
        <taxon>Bacteria</taxon>
        <taxon>Bacillati</taxon>
        <taxon>Bacillota</taxon>
        <taxon>Bacilli</taxon>
        <taxon>Bacillales</taxon>
        <taxon>Paenibacillaceae</taxon>
        <taxon>Paenibacillus</taxon>
    </lineage>
</organism>
<reference evidence="9 10" key="1">
    <citation type="submission" date="2020-08" db="EMBL/GenBank/DDBJ databases">
        <title>A Genomic Blueprint of the Chicken Gut Microbiome.</title>
        <authorList>
            <person name="Gilroy R."/>
            <person name="Ravi A."/>
            <person name="Getino M."/>
            <person name="Pursley I."/>
            <person name="Horton D.L."/>
            <person name="Alikhan N.-F."/>
            <person name="Baker D."/>
            <person name="Gharbi K."/>
            <person name="Hall N."/>
            <person name="Watson M."/>
            <person name="Adriaenssens E.M."/>
            <person name="Foster-Nyarko E."/>
            <person name="Jarju S."/>
            <person name="Secka A."/>
            <person name="Antonio M."/>
            <person name="Oren A."/>
            <person name="Chaudhuri R."/>
            <person name="La Ragione R.M."/>
            <person name="Hildebrand F."/>
            <person name="Pallen M.J."/>
        </authorList>
    </citation>
    <scope>NUCLEOTIDE SEQUENCE [LARGE SCALE GENOMIC DNA]</scope>
    <source>
        <strain evidence="9 10">Sa2BVA9</strain>
    </source>
</reference>
<evidence type="ECO:0000256" key="3">
    <source>
        <dbReference type="ARBA" id="ARBA00022448"/>
    </source>
</evidence>
<feature type="transmembrane region" description="Helical" evidence="8">
    <location>
        <begin position="39"/>
        <end position="58"/>
    </location>
</feature>
<sequence>MLITRENLENKQIWIYAVTLIVGGLTGVYLPQFGSSLEVAISPFIAILLYTMFAQIPFLELKKSLSNVKFIIGLLVSNFIVVPIIVWILTMIFPQSPYVLLGIHLVLLTPCIDYVIVFTKLGRGNEKLMLAATPILFVLQMILLPFYLWLFMGEDTAQIVKVEPFLEAFLFLIALPLLLAILTQVWAKRGLKGKGVLQFTTWLPVPFMALVLLVVVASQIENVVSDFQLILAVVPIYLLFHIFMPIFSKMVTKLFKLDVGASRAVVFSSSTRNSLVVLPLALSLPNEYAVITAAVIVTQTIVELVMELFYIKIIPSFVIKEKQPVL</sequence>
<comment type="caution">
    <text evidence="9">The sequence shown here is derived from an EMBL/GenBank/DDBJ whole genome shotgun (WGS) entry which is preliminary data.</text>
</comment>
<evidence type="ECO:0000313" key="9">
    <source>
        <dbReference type="EMBL" id="MBD7971067.1"/>
    </source>
</evidence>
<evidence type="ECO:0000313" key="10">
    <source>
        <dbReference type="Proteomes" id="UP000608071"/>
    </source>
</evidence>
<evidence type="ECO:0000256" key="5">
    <source>
        <dbReference type="ARBA" id="ARBA00022692"/>
    </source>
</evidence>
<evidence type="ECO:0000256" key="8">
    <source>
        <dbReference type="SAM" id="Phobius"/>
    </source>
</evidence>
<keyword evidence="5 8" id="KW-0812">Transmembrane</keyword>
<dbReference type="InterPro" id="IPR004706">
    <property type="entry name" value="Arsenical-R_Acr3"/>
</dbReference>
<evidence type="ECO:0000256" key="6">
    <source>
        <dbReference type="ARBA" id="ARBA00022989"/>
    </source>
</evidence>
<dbReference type="Pfam" id="PF01758">
    <property type="entry name" value="SBF"/>
    <property type="match status" value="1"/>
</dbReference>